<name>A0AAW9S1G3_9HYPH</name>
<evidence type="ECO:0000313" key="2">
    <source>
        <dbReference type="Proteomes" id="UP001378188"/>
    </source>
</evidence>
<dbReference type="RefSeq" id="WP_340332723.1">
    <property type="nucleotide sequence ID" value="NZ_JAZHOF010000017.1"/>
</dbReference>
<protein>
    <submittedName>
        <fullName evidence="1">Uncharacterized protein</fullName>
    </submittedName>
</protein>
<dbReference type="AlphaFoldDB" id="A0AAW9S1G3"/>
<evidence type="ECO:0000313" key="1">
    <source>
        <dbReference type="EMBL" id="MEJ8575025.1"/>
    </source>
</evidence>
<dbReference type="EMBL" id="JAZHOF010000017">
    <property type="protein sequence ID" value="MEJ8575025.1"/>
    <property type="molecule type" value="Genomic_DNA"/>
</dbReference>
<dbReference type="Proteomes" id="UP001378188">
    <property type="component" value="Unassembled WGS sequence"/>
</dbReference>
<accession>A0AAW9S1G3</accession>
<reference evidence="1 2" key="1">
    <citation type="submission" date="2024-02" db="EMBL/GenBank/DDBJ databases">
        <title>Genome analysis and characterization of Microbaculum marinisediminis sp. nov., isolated from marine sediment.</title>
        <authorList>
            <person name="Du Z.-J."/>
            <person name="Ye Y.-Q."/>
            <person name="Zhang Z.-R."/>
            <person name="Yuan S.-M."/>
            <person name="Zhang X.-Y."/>
        </authorList>
    </citation>
    <scope>NUCLEOTIDE SEQUENCE [LARGE SCALE GENOMIC DNA]</scope>
    <source>
        <strain evidence="1 2">SDUM1044001</strain>
    </source>
</reference>
<keyword evidence="2" id="KW-1185">Reference proteome</keyword>
<comment type="caution">
    <text evidence="1">The sequence shown here is derived from an EMBL/GenBank/DDBJ whole genome shotgun (WGS) entry which is preliminary data.</text>
</comment>
<proteinExistence type="predicted"/>
<organism evidence="1 2">
    <name type="scientific">Microbaculum marinum</name>
    <dbReference type="NCBI Taxonomy" id="1764581"/>
    <lineage>
        <taxon>Bacteria</taxon>
        <taxon>Pseudomonadati</taxon>
        <taxon>Pseudomonadota</taxon>
        <taxon>Alphaproteobacteria</taxon>
        <taxon>Hyphomicrobiales</taxon>
        <taxon>Tepidamorphaceae</taxon>
        <taxon>Microbaculum</taxon>
    </lineage>
</organism>
<sequence>MTRKFEPAIVLSTVNAPYRTPLNGEALAHCLKDPSLARSRPGHLSSFFGEVDASLQFEFAECYGIAASELIAAAREFANYSGESYPLAALAAD</sequence>
<gene>
    <name evidence="1" type="ORF">V3328_26360</name>
</gene>